<evidence type="ECO:0000313" key="2">
    <source>
        <dbReference type="EMBL" id="GAG01744.1"/>
    </source>
</evidence>
<dbReference type="GO" id="GO:0006749">
    <property type="term" value="P:glutathione metabolic process"/>
    <property type="evidence" value="ECO:0007669"/>
    <property type="project" value="TreeGrafter"/>
</dbReference>
<dbReference type="PANTHER" id="PTHR11365">
    <property type="entry name" value="5-OXOPROLINASE RELATED"/>
    <property type="match status" value="1"/>
</dbReference>
<feature type="non-terminal residue" evidence="2">
    <location>
        <position position="267"/>
    </location>
</feature>
<organism evidence="2">
    <name type="scientific">marine sediment metagenome</name>
    <dbReference type="NCBI Taxonomy" id="412755"/>
    <lineage>
        <taxon>unclassified sequences</taxon>
        <taxon>metagenomes</taxon>
        <taxon>ecological metagenomes</taxon>
    </lineage>
</organism>
<accession>X0U7G9</accession>
<feature type="non-terminal residue" evidence="2">
    <location>
        <position position="1"/>
    </location>
</feature>
<dbReference type="InterPro" id="IPR003692">
    <property type="entry name" value="Hydantoinase_B"/>
</dbReference>
<dbReference type="EMBL" id="BARS01025222">
    <property type="protein sequence ID" value="GAG01744.1"/>
    <property type="molecule type" value="Genomic_DNA"/>
</dbReference>
<dbReference type="GO" id="GO:0005829">
    <property type="term" value="C:cytosol"/>
    <property type="evidence" value="ECO:0007669"/>
    <property type="project" value="TreeGrafter"/>
</dbReference>
<reference evidence="2" key="1">
    <citation type="journal article" date="2014" name="Front. Microbiol.">
        <title>High frequency of phylogenetically diverse reductive dehalogenase-homologous genes in deep subseafloor sedimentary metagenomes.</title>
        <authorList>
            <person name="Kawai M."/>
            <person name="Futagami T."/>
            <person name="Toyoda A."/>
            <person name="Takaki Y."/>
            <person name="Nishi S."/>
            <person name="Hori S."/>
            <person name="Arai W."/>
            <person name="Tsubouchi T."/>
            <person name="Morono Y."/>
            <person name="Uchiyama I."/>
            <person name="Ito T."/>
            <person name="Fujiyama A."/>
            <person name="Inagaki F."/>
            <person name="Takami H."/>
        </authorList>
    </citation>
    <scope>NUCLEOTIDE SEQUENCE</scope>
    <source>
        <strain evidence="2">Expedition CK06-06</strain>
    </source>
</reference>
<dbReference type="PANTHER" id="PTHR11365:SF23">
    <property type="entry name" value="HYPOTHETICAL 5-OXOPROLINASE (EUROFUNG)-RELATED"/>
    <property type="match status" value="1"/>
</dbReference>
<comment type="caution">
    <text evidence="2">The sequence shown here is derived from an EMBL/GenBank/DDBJ whole genome shotgun (WGS) entry which is preliminary data.</text>
</comment>
<proteinExistence type="predicted"/>
<evidence type="ECO:0000259" key="1">
    <source>
        <dbReference type="Pfam" id="PF02538"/>
    </source>
</evidence>
<sequence length="267" mass="29164">GGAVQGGYNPDATECWQEGLRIPPVKIVERGKLRKDVWDLIFANIRLDIVSEDMRAEMGACVVGERRLLALIDKYGHETFCDVKQHLFEATRKMMQAEIRTIPQGSYEGQATVYFDGKNPGSTYQIRVRITVADGRITFDYSETDPQTPGFVNGTYTSSASATILTFLQMVNPDIPHNEGMVEPIEIIIPEGTILNAAYPAATTFGNHLCPPNADAIIRALAPVIPDRVTAGWNQLLCALTTGVDPRKGEKFVDIGFMGLKGGSGAM</sequence>
<name>X0U7G9_9ZZZZ</name>
<protein>
    <recommendedName>
        <fullName evidence="1">Hydantoinase B/oxoprolinase domain-containing protein</fullName>
    </recommendedName>
</protein>
<gene>
    <name evidence="2" type="ORF">S01H1_39896</name>
</gene>
<dbReference type="AlphaFoldDB" id="X0U7G9"/>
<dbReference type="GO" id="GO:0017168">
    <property type="term" value="F:5-oxoprolinase (ATP-hydrolyzing) activity"/>
    <property type="evidence" value="ECO:0007669"/>
    <property type="project" value="TreeGrafter"/>
</dbReference>
<feature type="domain" description="Hydantoinase B/oxoprolinase" evidence="1">
    <location>
        <begin position="1"/>
        <end position="266"/>
    </location>
</feature>
<dbReference type="Pfam" id="PF02538">
    <property type="entry name" value="Hydantoinase_B"/>
    <property type="match status" value="1"/>
</dbReference>
<dbReference type="InterPro" id="IPR045079">
    <property type="entry name" value="Oxoprolinase-like"/>
</dbReference>